<evidence type="ECO:0000256" key="2">
    <source>
        <dbReference type="SAM" id="SignalP"/>
    </source>
</evidence>
<evidence type="ECO:0000313" key="4">
    <source>
        <dbReference type="Proteomes" id="UP000727907"/>
    </source>
</evidence>
<keyword evidence="4" id="KW-1185">Reference proteome</keyword>
<sequence length="322" mass="33446">MLRRSLFAAPLVLAAASARAQQWVPKQPIKILVGYAPGGTADMAARIAAETIQRQHSYTVVVENKTGAGGFIALKAVAQAPADGYTVGIGIMGQLAVGPVVPGSQIPLDLDKELTPICNLVGVPMALIVRMDAPFKTIPEFVAYAKANPGKVSYASTGLGSTNQLGAEFLAAEAGGLKLIHVPYRGGAPAIADVAAGNVDMFFGNVSELIGQARGGKVRVLALASAKPTPLAPELPLLTKDIPALDINNWFGLMGPAGLPADIKGALAKLFLDAMADPRNAETLAKQGLEPIGQGPDAFAAYIVKDRERWAKVARQGNVKAE</sequence>
<evidence type="ECO:0000313" key="3">
    <source>
        <dbReference type="EMBL" id="MBU8875349.1"/>
    </source>
</evidence>
<dbReference type="InterPro" id="IPR005064">
    <property type="entry name" value="BUG"/>
</dbReference>
<protein>
    <submittedName>
        <fullName evidence="3">Tripartite tricarboxylate transporter substrate binding protein</fullName>
    </submittedName>
</protein>
<gene>
    <name evidence="3" type="ORF">KQ910_16365</name>
</gene>
<organism evidence="3 4">
    <name type="scientific">Reyranella humidisoli</name>
    <dbReference type="NCBI Taxonomy" id="2849149"/>
    <lineage>
        <taxon>Bacteria</taxon>
        <taxon>Pseudomonadati</taxon>
        <taxon>Pseudomonadota</taxon>
        <taxon>Alphaproteobacteria</taxon>
        <taxon>Hyphomicrobiales</taxon>
        <taxon>Reyranellaceae</taxon>
        <taxon>Reyranella</taxon>
    </lineage>
</organism>
<dbReference type="PANTHER" id="PTHR42928">
    <property type="entry name" value="TRICARBOXYLATE-BINDING PROTEIN"/>
    <property type="match status" value="1"/>
</dbReference>
<feature type="signal peptide" evidence="2">
    <location>
        <begin position="1"/>
        <end position="20"/>
    </location>
</feature>
<dbReference type="CDD" id="cd07012">
    <property type="entry name" value="PBP2_Bug_TTT"/>
    <property type="match status" value="1"/>
</dbReference>
<keyword evidence="2" id="KW-0732">Signal</keyword>
<dbReference type="PIRSF" id="PIRSF017082">
    <property type="entry name" value="YflP"/>
    <property type="match status" value="1"/>
</dbReference>
<dbReference type="EMBL" id="JAHOPB010000001">
    <property type="protein sequence ID" value="MBU8875349.1"/>
    <property type="molecule type" value="Genomic_DNA"/>
</dbReference>
<comment type="similarity">
    <text evidence="1">Belongs to the UPF0065 (bug) family.</text>
</comment>
<dbReference type="PANTHER" id="PTHR42928:SF5">
    <property type="entry name" value="BLR1237 PROTEIN"/>
    <property type="match status" value="1"/>
</dbReference>
<evidence type="ECO:0000256" key="1">
    <source>
        <dbReference type="ARBA" id="ARBA00006987"/>
    </source>
</evidence>
<dbReference type="Pfam" id="PF03401">
    <property type="entry name" value="TctC"/>
    <property type="match status" value="1"/>
</dbReference>
<name>A0ABS6IL69_9HYPH</name>
<feature type="chain" id="PRO_5045875874" evidence="2">
    <location>
        <begin position="21"/>
        <end position="322"/>
    </location>
</feature>
<dbReference type="RefSeq" id="WP_216962444.1">
    <property type="nucleotide sequence ID" value="NZ_JAHOPB010000001.1"/>
</dbReference>
<reference evidence="3 4" key="1">
    <citation type="submission" date="2021-06" db="EMBL/GenBank/DDBJ databases">
        <authorList>
            <person name="Lee D.H."/>
        </authorList>
    </citation>
    <scope>NUCLEOTIDE SEQUENCE [LARGE SCALE GENOMIC DNA]</scope>
    <source>
        <strain evidence="3 4">MMS21-HV4-11</strain>
    </source>
</reference>
<dbReference type="Proteomes" id="UP000727907">
    <property type="component" value="Unassembled WGS sequence"/>
</dbReference>
<comment type="caution">
    <text evidence="3">The sequence shown here is derived from an EMBL/GenBank/DDBJ whole genome shotgun (WGS) entry which is preliminary data.</text>
</comment>
<proteinExistence type="inferred from homology"/>
<accession>A0ABS6IL69</accession>